<keyword evidence="3" id="KW-0456">Lyase</keyword>
<keyword evidence="6" id="KW-1185">Reference proteome</keyword>
<dbReference type="InterPro" id="IPR005000">
    <property type="entry name" value="Aldolase/citrate-lyase_domain"/>
</dbReference>
<dbReference type="PANTHER" id="PTHR30502">
    <property type="entry name" value="2-KETO-3-DEOXY-L-RHAMNONATE ALDOLASE"/>
    <property type="match status" value="1"/>
</dbReference>
<dbReference type="Gene3D" id="3.20.20.60">
    <property type="entry name" value="Phosphoenolpyruvate-binding domains"/>
    <property type="match status" value="1"/>
</dbReference>
<protein>
    <submittedName>
        <fullName evidence="5">4-hydroxy-2-oxovalerate aldolase</fullName>
    </submittedName>
</protein>
<name>A0ABP2RS25_RHILU</name>
<evidence type="ECO:0000256" key="1">
    <source>
        <dbReference type="ARBA" id="ARBA00005568"/>
    </source>
</evidence>
<dbReference type="RefSeq" id="WP_006699237.1">
    <property type="nucleotide sequence ID" value="NZ_AMQQ01000023.1"/>
</dbReference>
<reference evidence="5 6" key="1">
    <citation type="journal article" date="2013" name="Genome Announc.">
        <title>Genome Sequence of Rhizobium lupini HPC(L) Isolated from Saline Desert Soil, Kutch (Gujarat).</title>
        <authorList>
            <person name="Agarwal L."/>
            <person name="Purohit H.J."/>
        </authorList>
    </citation>
    <scope>NUCLEOTIDE SEQUENCE [LARGE SCALE GENOMIC DNA]</scope>
    <source>
        <strain evidence="6">HPC(L)</strain>
    </source>
</reference>
<evidence type="ECO:0000256" key="3">
    <source>
        <dbReference type="ARBA" id="ARBA00023239"/>
    </source>
</evidence>
<comment type="similarity">
    <text evidence="1">Belongs to the HpcH/HpaI aldolase family.</text>
</comment>
<organism evidence="5 6">
    <name type="scientific">Bradyrhizobium lupini HPC(L)</name>
    <dbReference type="NCBI Taxonomy" id="1229491"/>
    <lineage>
        <taxon>Bacteria</taxon>
        <taxon>Pseudomonadati</taxon>
        <taxon>Pseudomonadota</taxon>
        <taxon>Alphaproteobacteria</taxon>
        <taxon>Hyphomicrobiales</taxon>
        <taxon>Nitrobacteraceae</taxon>
        <taxon>Bradyrhizobium</taxon>
    </lineage>
</organism>
<evidence type="ECO:0000256" key="2">
    <source>
        <dbReference type="ARBA" id="ARBA00022723"/>
    </source>
</evidence>
<dbReference type="InterPro" id="IPR050251">
    <property type="entry name" value="HpcH-HpaI_aldolase"/>
</dbReference>
<dbReference type="Proteomes" id="UP000017668">
    <property type="component" value="Unassembled WGS sequence"/>
</dbReference>
<proteinExistence type="inferred from homology"/>
<dbReference type="InterPro" id="IPR040442">
    <property type="entry name" value="Pyrv_kinase-like_dom_sf"/>
</dbReference>
<comment type="caution">
    <text evidence="5">The sequence shown here is derived from an EMBL/GenBank/DDBJ whole genome shotgun (WGS) entry which is preliminary data.</text>
</comment>
<dbReference type="SUPFAM" id="SSF51621">
    <property type="entry name" value="Phosphoenolpyruvate/pyruvate domain"/>
    <property type="match status" value="1"/>
</dbReference>
<gene>
    <name evidence="5" type="ORF">C241_16303</name>
</gene>
<dbReference type="Pfam" id="PF03328">
    <property type="entry name" value="HpcH_HpaI"/>
    <property type="match status" value="1"/>
</dbReference>
<evidence type="ECO:0000259" key="4">
    <source>
        <dbReference type="Pfam" id="PF03328"/>
    </source>
</evidence>
<accession>A0ABP2RS25</accession>
<keyword evidence="2" id="KW-0479">Metal-binding</keyword>
<dbReference type="PANTHER" id="PTHR30502:SF0">
    <property type="entry name" value="PHOSPHOENOLPYRUVATE CARBOXYLASE FAMILY PROTEIN"/>
    <property type="match status" value="1"/>
</dbReference>
<dbReference type="InterPro" id="IPR015813">
    <property type="entry name" value="Pyrv/PenolPyrv_kinase-like_dom"/>
</dbReference>
<sequence>MAAEDRTRERGIIAPAMPQGDIIGLAPPLRLTCEEVEEVVSFHRQRRQTGAGTNAPTNPFSDQGYRRMTKKSGHKSAVWLSGPNIAAAEIAASIGYTAVVLDIEHGSFDLCTLEQFIPVLKGLELEVLAKVLAPERGPIQQALDFGADAVVIPHILDAAHAEKTCAFTKFPPHGERSFAGGRTVAYGSPDDQWFVDQDFKTRCYPMIEHAGALRDIGHILSLDTVDGVFIGPSDLSLRRGRGSYKRSEADFADLKAIAEAAKAAGKHWLLPAWSVSEKKFGLENNAHTLVLTMEHGAISLGFRDAWNITAQLLSPAH</sequence>
<evidence type="ECO:0000313" key="6">
    <source>
        <dbReference type="Proteomes" id="UP000017668"/>
    </source>
</evidence>
<feature type="domain" description="HpcH/HpaI aldolase/citrate lyase" evidence="4">
    <location>
        <begin position="76"/>
        <end position="266"/>
    </location>
</feature>
<evidence type="ECO:0000313" key="5">
    <source>
        <dbReference type="EMBL" id="EKJ94858.1"/>
    </source>
</evidence>
<dbReference type="EMBL" id="AMQQ01000023">
    <property type="protein sequence ID" value="EKJ94858.1"/>
    <property type="molecule type" value="Genomic_DNA"/>
</dbReference>